<organism evidence="3 4">
    <name type="scientific">Hymenobacter psychrophilus</name>
    <dbReference type="NCBI Taxonomy" id="651662"/>
    <lineage>
        <taxon>Bacteria</taxon>
        <taxon>Pseudomonadati</taxon>
        <taxon>Bacteroidota</taxon>
        <taxon>Cytophagia</taxon>
        <taxon>Cytophagales</taxon>
        <taxon>Hymenobacteraceae</taxon>
        <taxon>Hymenobacter</taxon>
    </lineage>
</organism>
<feature type="signal peptide" evidence="2">
    <location>
        <begin position="1"/>
        <end position="21"/>
    </location>
</feature>
<dbReference type="RefSeq" id="WP_139255161.1">
    <property type="nucleotide sequence ID" value="NZ_FNOV01000006.1"/>
</dbReference>
<dbReference type="AlphaFoldDB" id="A0A1H3HJN5"/>
<feature type="compositionally biased region" description="Basic and acidic residues" evidence="1">
    <location>
        <begin position="83"/>
        <end position="96"/>
    </location>
</feature>
<dbReference type="STRING" id="651662.SAMN04488069_10628"/>
<keyword evidence="2" id="KW-0732">Signal</keyword>
<dbReference type="OrthoDB" id="884774at2"/>
<evidence type="ECO:0000256" key="2">
    <source>
        <dbReference type="SAM" id="SignalP"/>
    </source>
</evidence>
<feature type="compositionally biased region" description="Basic residues" evidence="1">
    <location>
        <begin position="97"/>
        <end position="106"/>
    </location>
</feature>
<evidence type="ECO:0000256" key="1">
    <source>
        <dbReference type="SAM" id="MobiDB-lite"/>
    </source>
</evidence>
<protein>
    <submittedName>
        <fullName evidence="3">Uncharacterized protein</fullName>
    </submittedName>
</protein>
<sequence>MRYLLMGSLLLALVAAPKAQAQLESSSPASQRAASRRALRDARKVEAPYKESHLAVSKKELRVKAAGRLAALPPAAGQPNYKFSRDGTPRVSEPTKMHLRLRRKKPNAAAVQ</sequence>
<name>A0A1H3HJN5_9BACT</name>
<dbReference type="EMBL" id="FNOV01000006">
    <property type="protein sequence ID" value="SDY15763.1"/>
    <property type="molecule type" value="Genomic_DNA"/>
</dbReference>
<gene>
    <name evidence="3" type="ORF">SAMN04488069_10628</name>
</gene>
<reference evidence="4" key="1">
    <citation type="submission" date="2016-10" db="EMBL/GenBank/DDBJ databases">
        <authorList>
            <person name="Varghese N."/>
            <person name="Submissions S."/>
        </authorList>
    </citation>
    <scope>NUCLEOTIDE SEQUENCE [LARGE SCALE GENOMIC DNA]</scope>
    <source>
        <strain evidence="4">CGMCC 1.8975</strain>
    </source>
</reference>
<feature type="region of interest" description="Disordered" evidence="1">
    <location>
        <begin position="21"/>
        <end position="45"/>
    </location>
</feature>
<proteinExistence type="predicted"/>
<accession>A0A1H3HJN5</accession>
<evidence type="ECO:0000313" key="4">
    <source>
        <dbReference type="Proteomes" id="UP000199249"/>
    </source>
</evidence>
<evidence type="ECO:0000313" key="3">
    <source>
        <dbReference type="EMBL" id="SDY15763.1"/>
    </source>
</evidence>
<keyword evidence="4" id="KW-1185">Reference proteome</keyword>
<dbReference type="Proteomes" id="UP000199249">
    <property type="component" value="Unassembled WGS sequence"/>
</dbReference>
<feature type="chain" id="PRO_5011684874" evidence="2">
    <location>
        <begin position="22"/>
        <end position="112"/>
    </location>
</feature>
<feature type="region of interest" description="Disordered" evidence="1">
    <location>
        <begin position="74"/>
        <end position="112"/>
    </location>
</feature>